<dbReference type="InterPro" id="IPR014352">
    <property type="entry name" value="FERM/acyl-CoA-bd_prot_sf"/>
</dbReference>
<evidence type="ECO:0000256" key="1">
    <source>
        <dbReference type="ARBA" id="ARBA00004141"/>
    </source>
</evidence>
<feature type="transmembrane region" description="Helical" evidence="9">
    <location>
        <begin position="416"/>
        <end position="434"/>
    </location>
</feature>
<evidence type="ECO:0000256" key="9">
    <source>
        <dbReference type="SAM" id="Phobius"/>
    </source>
</evidence>
<keyword evidence="7" id="KW-0443">Lipid metabolism</keyword>
<evidence type="ECO:0000313" key="11">
    <source>
        <dbReference type="EMBL" id="GMI28526.1"/>
    </source>
</evidence>
<dbReference type="PANTHER" id="PTHR21290:SF25">
    <property type="entry name" value="SPHINGOMYELIN SYNTHASE-RELATED PROTEIN 1"/>
    <property type="match status" value="1"/>
</dbReference>
<evidence type="ECO:0000256" key="3">
    <source>
        <dbReference type="ARBA" id="ARBA00022679"/>
    </source>
</evidence>
<dbReference type="Pfam" id="PF00887">
    <property type="entry name" value="ACBP"/>
    <property type="match status" value="1"/>
</dbReference>
<dbReference type="InterPro" id="IPR045221">
    <property type="entry name" value="Sphingomyelin_synth-like"/>
</dbReference>
<proteinExistence type="inferred from homology"/>
<evidence type="ECO:0000256" key="6">
    <source>
        <dbReference type="ARBA" id="ARBA00022989"/>
    </source>
</evidence>
<reference evidence="12" key="1">
    <citation type="journal article" date="2023" name="Commun. Biol.">
        <title>Genome analysis of Parmales, the sister group of diatoms, reveals the evolutionary specialization of diatoms from phago-mixotrophs to photoautotrophs.</title>
        <authorList>
            <person name="Ban H."/>
            <person name="Sato S."/>
            <person name="Yoshikawa S."/>
            <person name="Yamada K."/>
            <person name="Nakamura Y."/>
            <person name="Ichinomiya M."/>
            <person name="Sato N."/>
            <person name="Blanc-Mathieu R."/>
            <person name="Endo H."/>
            <person name="Kuwata A."/>
            <person name="Ogata H."/>
        </authorList>
    </citation>
    <scope>NUCLEOTIDE SEQUENCE [LARGE SCALE GENOMIC DNA]</scope>
</reference>
<evidence type="ECO:0000259" key="10">
    <source>
        <dbReference type="PROSITE" id="PS51228"/>
    </source>
</evidence>
<sequence length="476" mass="53254">MPIFTFEEAVAAAKTIPRSTPNEKKVKIYGLYKCATVGPAPPSSRPGPFNFEGRMKWDAWKSAGSSDAGRTQQSAKDAYRRLIAEMVGTEGSAFSPIKVAPKGAALAPPKPPVVSPSKKVPLQLPLPEEVRQALAKLESSAEVKLTEVKDVLERVQAELESSTENARARLNSNMQRIGFSFSFFSRDYLTRLLASLSFLMFTGYLNALSSNLAGYRNPQIKIIGPSWAKGTTTLPDLGHDLIGAFTRQYLGTDYIDWFDLPDHFVNLLGTLTLLLFLIHPRRFLIIRRLALIFGLLNLLRSFTVIVTSLPDASPECAKQFSNKSASSYKNQPLEEALTRSLRRAFLLIIQPSSHITCGDMVFSGHTCFLTLATLVFWTYCRSQSKKYGAVTRIIRYGVLLIWALAVVSIIGTKLHYTLDVFLAAFLTFTIWRAFHHAVEFEKLREHYGVLRWIEAESIIDVDERAYEAFVAKNKVD</sequence>
<name>A0A9W7G1Y4_9STRA</name>
<dbReference type="Pfam" id="PF14360">
    <property type="entry name" value="PAP2_C"/>
    <property type="match status" value="1"/>
</dbReference>
<keyword evidence="5" id="KW-0746">Sphingolipid metabolism</keyword>
<keyword evidence="3" id="KW-0808">Transferase</keyword>
<dbReference type="InterPro" id="IPR035984">
    <property type="entry name" value="Acyl-CoA-binding_sf"/>
</dbReference>
<dbReference type="EMBL" id="BRYA01000664">
    <property type="protein sequence ID" value="GMI28526.1"/>
    <property type="molecule type" value="Genomic_DNA"/>
</dbReference>
<gene>
    <name evidence="11" type="ORF">TrCOL_g8329</name>
</gene>
<dbReference type="GO" id="GO:0000139">
    <property type="term" value="C:Golgi membrane"/>
    <property type="evidence" value="ECO:0007669"/>
    <property type="project" value="TreeGrafter"/>
</dbReference>
<evidence type="ECO:0000256" key="5">
    <source>
        <dbReference type="ARBA" id="ARBA00022919"/>
    </source>
</evidence>
<dbReference type="Proteomes" id="UP001165065">
    <property type="component" value="Unassembled WGS sequence"/>
</dbReference>
<dbReference type="PROSITE" id="PS51228">
    <property type="entry name" value="ACB_2"/>
    <property type="match status" value="1"/>
</dbReference>
<feature type="transmembrane region" description="Helical" evidence="9">
    <location>
        <begin position="392"/>
        <end position="410"/>
    </location>
</feature>
<dbReference type="GO" id="GO:0000062">
    <property type="term" value="F:fatty-acyl-CoA binding"/>
    <property type="evidence" value="ECO:0007669"/>
    <property type="project" value="InterPro"/>
</dbReference>
<keyword evidence="8 9" id="KW-0472">Membrane</keyword>
<dbReference type="SUPFAM" id="SSF47027">
    <property type="entry name" value="Acyl-CoA binding protein"/>
    <property type="match status" value="1"/>
</dbReference>
<evidence type="ECO:0000256" key="2">
    <source>
        <dbReference type="ARBA" id="ARBA00005441"/>
    </source>
</evidence>
<dbReference type="OrthoDB" id="346910at2759"/>
<dbReference type="AlphaFoldDB" id="A0A9W7G1Y4"/>
<dbReference type="Gene3D" id="1.20.80.10">
    <property type="match status" value="1"/>
</dbReference>
<dbReference type="InterPro" id="IPR000582">
    <property type="entry name" value="Acyl-CoA-binding_protein"/>
</dbReference>
<evidence type="ECO:0000256" key="7">
    <source>
        <dbReference type="ARBA" id="ARBA00023098"/>
    </source>
</evidence>
<protein>
    <recommendedName>
        <fullName evidence="10">ACB domain-containing protein</fullName>
    </recommendedName>
</protein>
<keyword evidence="4 9" id="KW-0812">Transmembrane</keyword>
<accession>A0A9W7G1Y4</accession>
<feature type="transmembrane region" description="Helical" evidence="9">
    <location>
        <begin position="188"/>
        <end position="207"/>
    </location>
</feature>
<evidence type="ECO:0000256" key="8">
    <source>
        <dbReference type="ARBA" id="ARBA00023136"/>
    </source>
</evidence>
<feature type="transmembrane region" description="Helical" evidence="9">
    <location>
        <begin position="360"/>
        <end position="380"/>
    </location>
</feature>
<comment type="similarity">
    <text evidence="2">Belongs to the sphingomyelin synthase family.</text>
</comment>
<organism evidence="11 12">
    <name type="scientific">Triparma columacea</name>
    <dbReference type="NCBI Taxonomy" id="722753"/>
    <lineage>
        <taxon>Eukaryota</taxon>
        <taxon>Sar</taxon>
        <taxon>Stramenopiles</taxon>
        <taxon>Ochrophyta</taxon>
        <taxon>Bolidophyceae</taxon>
        <taxon>Parmales</taxon>
        <taxon>Triparmaceae</taxon>
        <taxon>Triparma</taxon>
    </lineage>
</organism>
<feature type="transmembrane region" description="Helical" evidence="9">
    <location>
        <begin position="290"/>
        <end position="309"/>
    </location>
</feature>
<comment type="subcellular location">
    <subcellularLocation>
        <location evidence="1">Membrane</location>
        <topology evidence="1">Multi-pass membrane protein</topology>
    </subcellularLocation>
</comment>
<dbReference type="GO" id="GO:0033188">
    <property type="term" value="F:sphingomyelin synthase activity"/>
    <property type="evidence" value="ECO:0007669"/>
    <property type="project" value="TreeGrafter"/>
</dbReference>
<dbReference type="GO" id="GO:0005789">
    <property type="term" value="C:endoplasmic reticulum membrane"/>
    <property type="evidence" value="ECO:0007669"/>
    <property type="project" value="TreeGrafter"/>
</dbReference>
<keyword evidence="6 9" id="KW-1133">Transmembrane helix</keyword>
<dbReference type="GO" id="GO:0047493">
    <property type="term" value="F:ceramide cholinephosphotransferase activity"/>
    <property type="evidence" value="ECO:0007669"/>
    <property type="project" value="TreeGrafter"/>
</dbReference>
<dbReference type="PRINTS" id="PR00689">
    <property type="entry name" value="ACOABINDINGP"/>
</dbReference>
<evidence type="ECO:0000313" key="12">
    <source>
        <dbReference type="Proteomes" id="UP001165065"/>
    </source>
</evidence>
<dbReference type="GO" id="GO:0046513">
    <property type="term" value="P:ceramide biosynthetic process"/>
    <property type="evidence" value="ECO:0007669"/>
    <property type="project" value="TreeGrafter"/>
</dbReference>
<dbReference type="CDD" id="cd01610">
    <property type="entry name" value="PAP2_like"/>
    <property type="match status" value="1"/>
</dbReference>
<dbReference type="GO" id="GO:0005886">
    <property type="term" value="C:plasma membrane"/>
    <property type="evidence" value="ECO:0007669"/>
    <property type="project" value="TreeGrafter"/>
</dbReference>
<keyword evidence="12" id="KW-1185">Reference proteome</keyword>
<feature type="domain" description="ACB" evidence="10">
    <location>
        <begin position="1"/>
        <end position="92"/>
    </location>
</feature>
<dbReference type="InterPro" id="IPR025749">
    <property type="entry name" value="Sphingomyelin_synth-like_dom"/>
</dbReference>
<comment type="caution">
    <text evidence="11">The sequence shown here is derived from an EMBL/GenBank/DDBJ whole genome shotgun (WGS) entry which is preliminary data.</text>
</comment>
<evidence type="ECO:0000256" key="4">
    <source>
        <dbReference type="ARBA" id="ARBA00022692"/>
    </source>
</evidence>
<dbReference type="PANTHER" id="PTHR21290">
    <property type="entry name" value="SPHINGOMYELIN SYNTHETASE"/>
    <property type="match status" value="1"/>
</dbReference>